<protein>
    <submittedName>
        <fullName evidence="9">Glycosyl transferase, family 2</fullName>
        <ecNumber evidence="9">2.-.-.-</ecNumber>
    </submittedName>
</protein>
<accession>A0A0F0CWD1</accession>
<evidence type="ECO:0000256" key="7">
    <source>
        <dbReference type="ARBA" id="ARBA00023136"/>
    </source>
</evidence>
<keyword evidence="4" id="KW-0812">Transmembrane</keyword>
<dbReference type="GO" id="GO:0009103">
    <property type="term" value="P:lipopolysaccharide biosynthetic process"/>
    <property type="evidence" value="ECO:0007669"/>
    <property type="project" value="UniProtKB-KW"/>
</dbReference>
<dbReference type="PANTHER" id="PTHR48090">
    <property type="entry name" value="UNDECAPRENYL-PHOSPHATE 4-DEOXY-4-FORMAMIDO-L-ARABINOSE TRANSFERASE-RELATED"/>
    <property type="match status" value="1"/>
</dbReference>
<dbReference type="InterPro" id="IPR050256">
    <property type="entry name" value="Glycosyltransferase_2"/>
</dbReference>
<sequence length="234" mass="26795">MAQKSKTSVSFALPMFNEQDNIIQTIEKIKLIARELTDNFEIVIADDASTDNSWKILQELASKDKSIRPFKLDKNTKFGGAFSTAITQAKKEIIIYTDSDMPVTLSDIKKSYSFINEYDVINGCSTIKKGDTLKRKIMSFIYNKMVQIFFRLNIKDINSGYKIIKRSVIEGVTFISKSPFVDVELFIHAKKKNAKIYQYPLIFNQRVAGASYIARFPVILATLRDLFKVLITMR</sequence>
<dbReference type="InterPro" id="IPR001173">
    <property type="entry name" value="Glyco_trans_2-like"/>
</dbReference>
<dbReference type="EC" id="2.-.-.-" evidence="9"/>
<keyword evidence="7" id="KW-0472">Membrane</keyword>
<dbReference type="GO" id="GO:0005886">
    <property type="term" value="C:plasma membrane"/>
    <property type="evidence" value="ECO:0007669"/>
    <property type="project" value="TreeGrafter"/>
</dbReference>
<comment type="caution">
    <text evidence="9">The sequence shown here is derived from an EMBL/GenBank/DDBJ whole genome shotgun (WGS) entry which is preliminary data.</text>
</comment>
<dbReference type="CDD" id="cd04179">
    <property type="entry name" value="DPM_DPG-synthase_like"/>
    <property type="match status" value="1"/>
</dbReference>
<reference evidence="9 10" key="1">
    <citation type="submission" date="2015-02" db="EMBL/GenBank/DDBJ databases">
        <title>Single-cell genomics of uncultivated deep-branching MTB reveals a conserved set of magnetosome genes.</title>
        <authorList>
            <person name="Kolinko S."/>
            <person name="Richter M."/>
            <person name="Glockner F.O."/>
            <person name="Brachmann A."/>
            <person name="Schuler D."/>
        </authorList>
    </citation>
    <scope>NUCLEOTIDE SEQUENCE [LARGE SCALE GENOMIC DNA]</scope>
    <source>
        <strain evidence="9">SKK-01</strain>
    </source>
</reference>
<feature type="domain" description="Glycosyltransferase 2-like" evidence="8">
    <location>
        <begin position="10"/>
        <end position="170"/>
    </location>
</feature>
<keyword evidence="1" id="KW-1003">Cell membrane</keyword>
<organism evidence="9 10">
    <name type="scientific">Candidatus Omnitrophus magneticus</name>
    <dbReference type="NCBI Taxonomy" id="1609969"/>
    <lineage>
        <taxon>Bacteria</taxon>
        <taxon>Pseudomonadati</taxon>
        <taxon>Candidatus Omnitrophota</taxon>
        <taxon>Candidatus Omnitrophus</taxon>
    </lineage>
</organism>
<dbReference type="GO" id="GO:0099621">
    <property type="term" value="F:undecaprenyl-phosphate 4-deoxy-4-formamido-L-arabinose transferase activity"/>
    <property type="evidence" value="ECO:0007669"/>
    <property type="project" value="TreeGrafter"/>
</dbReference>
<dbReference type="PANTHER" id="PTHR48090:SF3">
    <property type="entry name" value="UNDECAPRENYL-PHOSPHATE 4-DEOXY-4-FORMAMIDO-L-ARABINOSE TRANSFERASE"/>
    <property type="match status" value="1"/>
</dbReference>
<evidence type="ECO:0000256" key="2">
    <source>
        <dbReference type="ARBA" id="ARBA00022676"/>
    </source>
</evidence>
<keyword evidence="2" id="KW-0328">Glycosyltransferase</keyword>
<keyword evidence="10" id="KW-1185">Reference proteome</keyword>
<evidence type="ECO:0000256" key="3">
    <source>
        <dbReference type="ARBA" id="ARBA00022679"/>
    </source>
</evidence>
<evidence type="ECO:0000256" key="4">
    <source>
        <dbReference type="ARBA" id="ARBA00022692"/>
    </source>
</evidence>
<gene>
    <name evidence="9" type="ORF">OMAG_000407</name>
</gene>
<evidence type="ECO:0000313" key="9">
    <source>
        <dbReference type="EMBL" id="KJJ85740.1"/>
    </source>
</evidence>
<evidence type="ECO:0000259" key="8">
    <source>
        <dbReference type="Pfam" id="PF00535"/>
    </source>
</evidence>
<name>A0A0F0CWD1_9BACT</name>
<dbReference type="SUPFAM" id="SSF53448">
    <property type="entry name" value="Nucleotide-diphospho-sugar transferases"/>
    <property type="match status" value="1"/>
</dbReference>
<dbReference type="Proteomes" id="UP000033428">
    <property type="component" value="Unassembled WGS sequence"/>
</dbReference>
<dbReference type="AlphaFoldDB" id="A0A0F0CWD1"/>
<evidence type="ECO:0000256" key="5">
    <source>
        <dbReference type="ARBA" id="ARBA00022985"/>
    </source>
</evidence>
<evidence type="ECO:0000256" key="6">
    <source>
        <dbReference type="ARBA" id="ARBA00022989"/>
    </source>
</evidence>
<dbReference type="Pfam" id="PF00535">
    <property type="entry name" value="Glycos_transf_2"/>
    <property type="match status" value="1"/>
</dbReference>
<dbReference type="Gene3D" id="3.90.550.10">
    <property type="entry name" value="Spore Coat Polysaccharide Biosynthesis Protein SpsA, Chain A"/>
    <property type="match status" value="1"/>
</dbReference>
<dbReference type="EMBL" id="JYNY01000084">
    <property type="protein sequence ID" value="KJJ85740.1"/>
    <property type="molecule type" value="Genomic_DNA"/>
</dbReference>
<keyword evidence="6" id="KW-1133">Transmembrane helix</keyword>
<proteinExistence type="predicted"/>
<evidence type="ECO:0000313" key="10">
    <source>
        <dbReference type="Proteomes" id="UP000033428"/>
    </source>
</evidence>
<dbReference type="InterPro" id="IPR029044">
    <property type="entry name" value="Nucleotide-diphossugar_trans"/>
</dbReference>
<evidence type="ECO:0000256" key="1">
    <source>
        <dbReference type="ARBA" id="ARBA00022475"/>
    </source>
</evidence>
<keyword evidence="5" id="KW-0448">Lipopolysaccharide biosynthesis</keyword>
<keyword evidence="3 9" id="KW-0808">Transferase</keyword>